<dbReference type="Gene3D" id="3.90.920.10">
    <property type="entry name" value="DNA primase, PRIM domain"/>
    <property type="match status" value="1"/>
</dbReference>
<dbReference type="eggNOG" id="COG3285">
    <property type="taxonomic scope" value="Bacteria"/>
</dbReference>
<dbReference type="Pfam" id="PF21686">
    <property type="entry name" value="LigD_Prim-Pol"/>
    <property type="match status" value="1"/>
</dbReference>
<dbReference type="Gene3D" id="3.30.470.30">
    <property type="entry name" value="DNA ligase/mRNA capping enzyme"/>
    <property type="match status" value="1"/>
</dbReference>
<dbReference type="PROSITE" id="PS00333">
    <property type="entry name" value="DNA_LIGASE_A2"/>
    <property type="match status" value="1"/>
</dbReference>
<organism evidence="4 5">
    <name type="scientific">Viridibacillus arenosi FSL R5-213</name>
    <dbReference type="NCBI Taxonomy" id="1227360"/>
    <lineage>
        <taxon>Bacteria</taxon>
        <taxon>Bacillati</taxon>
        <taxon>Bacillota</taxon>
        <taxon>Bacilli</taxon>
        <taxon>Bacillales</taxon>
        <taxon>Caryophanaceae</taxon>
        <taxon>Viridibacillus</taxon>
    </lineage>
</organism>
<dbReference type="NCBIfam" id="TIGR02776">
    <property type="entry name" value="NHEJ_ligase_prk"/>
    <property type="match status" value="1"/>
</dbReference>
<dbReference type="EC" id="6.5.1.1" evidence="4"/>
<accession>W4EKG0</accession>
<dbReference type="GO" id="GO:0006281">
    <property type="term" value="P:DNA repair"/>
    <property type="evidence" value="ECO:0007669"/>
    <property type="project" value="InterPro"/>
</dbReference>
<name>W4EKG0_9BACL</name>
<feature type="domain" description="ATP-dependent DNA ligase family profile" evidence="3">
    <location>
        <begin position="105"/>
        <end position="206"/>
    </location>
</feature>
<comment type="caution">
    <text evidence="4">The sequence shown here is derived from an EMBL/GenBank/DDBJ whole genome shotgun (WGS) entry which is preliminary data.</text>
</comment>
<dbReference type="InterPro" id="IPR052171">
    <property type="entry name" value="NHEJ_LigD"/>
</dbReference>
<dbReference type="PATRIC" id="fig|1227360.4.peg.4082"/>
<dbReference type="EMBL" id="ASQA01000042">
    <property type="protein sequence ID" value="ETT81045.1"/>
    <property type="molecule type" value="Genomic_DNA"/>
</dbReference>
<dbReference type="InterPro" id="IPR014143">
    <property type="entry name" value="NHEJ_ligase_prk"/>
</dbReference>
<evidence type="ECO:0000256" key="1">
    <source>
        <dbReference type="ARBA" id="ARBA00049981"/>
    </source>
</evidence>
<dbReference type="PROSITE" id="PS50160">
    <property type="entry name" value="DNA_LIGASE_A3"/>
    <property type="match status" value="1"/>
</dbReference>
<evidence type="ECO:0000256" key="2">
    <source>
        <dbReference type="ARBA" id="ARBA00049990"/>
    </source>
</evidence>
<dbReference type="PROSITE" id="PS50276">
    <property type="entry name" value="PANCREATIC_HORMONE_2"/>
    <property type="match status" value="1"/>
</dbReference>
<dbReference type="PANTHER" id="PTHR42705">
    <property type="entry name" value="BIFUNCTIONAL NON-HOMOLOGOUS END JOINING PROTEIN LIGD"/>
    <property type="match status" value="1"/>
</dbReference>
<dbReference type="NCBIfam" id="NF007211">
    <property type="entry name" value="PRK09633.1"/>
    <property type="match status" value="1"/>
</dbReference>
<dbReference type="SUPFAM" id="SSF56747">
    <property type="entry name" value="Prim-pol domain"/>
    <property type="match status" value="1"/>
</dbReference>
<dbReference type="NCBIfam" id="TIGR02778">
    <property type="entry name" value="ligD_pol"/>
    <property type="match status" value="1"/>
</dbReference>
<dbReference type="InterPro" id="IPR014145">
    <property type="entry name" value="LigD_pol_dom"/>
</dbReference>
<evidence type="ECO:0000313" key="4">
    <source>
        <dbReference type="EMBL" id="ETT81045.1"/>
    </source>
</evidence>
<dbReference type="GO" id="GO:0005524">
    <property type="term" value="F:ATP binding"/>
    <property type="evidence" value="ECO:0007669"/>
    <property type="project" value="InterPro"/>
</dbReference>
<dbReference type="InterPro" id="IPR016059">
    <property type="entry name" value="DNA_ligase_ATP-dep_CS"/>
</dbReference>
<dbReference type="SUPFAM" id="SSF56091">
    <property type="entry name" value="DNA ligase/mRNA capping enzyme, catalytic domain"/>
    <property type="match status" value="1"/>
</dbReference>
<dbReference type="InterPro" id="IPR012310">
    <property type="entry name" value="DNA_ligase_ATP-dep_cent"/>
</dbReference>
<dbReference type="PANTHER" id="PTHR42705:SF2">
    <property type="entry name" value="BIFUNCTIONAL NON-HOMOLOGOUS END JOINING PROTEIN LIGD"/>
    <property type="match status" value="1"/>
</dbReference>
<dbReference type="AlphaFoldDB" id="W4EKG0"/>
<dbReference type="Proteomes" id="UP000019062">
    <property type="component" value="Unassembled WGS sequence"/>
</dbReference>
<reference evidence="4 5" key="1">
    <citation type="journal article" date="2014" name="BMC Genomics">
        <title>Genomic comparison of sporeforming bacilli isolated from milk.</title>
        <authorList>
            <person name="Moreno Switt A.I."/>
            <person name="Andrus A.D."/>
            <person name="Ranieri M.L."/>
            <person name="Orsi R.H."/>
            <person name="Ivy R."/>
            <person name="den Bakker H.C."/>
            <person name="Martin N.H."/>
            <person name="Wiedmann M."/>
            <person name="Boor K.J."/>
        </authorList>
    </citation>
    <scope>NUCLEOTIDE SEQUENCE [LARGE SCALE GENOMIC DNA]</scope>
    <source>
        <strain evidence="4 5">FSL R5-213</strain>
    </source>
</reference>
<evidence type="ECO:0000259" key="3">
    <source>
        <dbReference type="PROSITE" id="PS50160"/>
    </source>
</evidence>
<comment type="similarity">
    <text evidence="2">In the N-terminal section; belongs to the LigD polymerase family.</text>
</comment>
<dbReference type="eggNOG" id="COG1793">
    <property type="taxonomic scope" value="Bacteria"/>
</dbReference>
<keyword evidence="4" id="KW-0436">Ligase</keyword>
<proteinExistence type="inferred from homology"/>
<dbReference type="CDD" id="cd07906">
    <property type="entry name" value="Adenylation_DNA_ligase_LigD_LigC"/>
    <property type="match status" value="1"/>
</dbReference>
<gene>
    <name evidence="4" type="primary">ligD</name>
    <name evidence="4" type="ORF">C176_20079</name>
</gene>
<protein>
    <submittedName>
        <fullName evidence="4">ATP-dependent DNA ligase</fullName>
        <ecNumber evidence="4">6.5.1.1</ecNumber>
    </submittedName>
</protein>
<dbReference type="GO" id="GO:0003910">
    <property type="term" value="F:DNA ligase (ATP) activity"/>
    <property type="evidence" value="ECO:0007669"/>
    <property type="project" value="UniProtKB-EC"/>
</dbReference>
<dbReference type="Pfam" id="PF01068">
    <property type="entry name" value="DNA_ligase_A_M"/>
    <property type="match status" value="1"/>
</dbReference>
<dbReference type="GO" id="GO:0006310">
    <property type="term" value="P:DNA recombination"/>
    <property type="evidence" value="ECO:0007669"/>
    <property type="project" value="InterPro"/>
</dbReference>
<keyword evidence="5" id="KW-1185">Reference proteome</keyword>
<sequence>MKPMLLTAADEIPISTEWRFEGKYDGFRCVLEWVDEPILKSRNGNILNAKFPEIISFCNEISDRIKPYLPLMLDGELVYLMNNFQSNFSVVQTRGRMRSQSTIKQHASSFPCHYVVFDYMKEKGDSITNQEYTDRKEKLSNLFKGLELPLTTNYVDKCRMQLVEVFEDSQKLYNLVKDYNGEGIVAKRELSQWKSDTRSPNWVKIKNWRYVSVILTKYNKENGFFHGAVYKNDVLIEVVSFRHGLSEEEFNTLVTLFIKNGKKITEDILSIDASICVEVACIDFAFGKLREPRFYKFNFDKQPEDCSWQNMQRQLNPLLHTLEVTHPDKPIWPASNIQKDDYLLYLQHVAPYMLPFLRDRLLTVIRYPHGVPGESFYQKNSPDYVPDFVTTKQIRGKNYIICNDLETLLWLGNQLAIEFHIPFNTINTNKPTEIVFDLDPPSLNEFSIATEAALRLKTIFNQLGLQSFPKTSGGKGIHVYIPLPFDMFTYDDTHIFSEFLCEQEPRWYTTERLKKNRNNRLYLDYVQHKTGNTLAAPYSPRGNEKGLISTPLDWEEVNDSLTPTMFTIPAVIERIQGQGNPFNNFIRAENSKQFANVLSQLKKK</sequence>
<comment type="similarity">
    <text evidence="1">In the C-terminal section; belongs to the ATP-dependent DNA ligase family.</text>
</comment>
<evidence type="ECO:0000313" key="5">
    <source>
        <dbReference type="Proteomes" id="UP000019062"/>
    </source>
</evidence>